<feature type="domain" description="PDZ" evidence="10">
    <location>
        <begin position="143"/>
        <end position="226"/>
    </location>
</feature>
<organism evidence="11 12">
    <name type="scientific">Stylophora pistillata</name>
    <name type="common">Smooth cauliflower coral</name>
    <dbReference type="NCBI Taxonomy" id="50429"/>
    <lineage>
        <taxon>Eukaryota</taxon>
        <taxon>Metazoa</taxon>
        <taxon>Cnidaria</taxon>
        <taxon>Anthozoa</taxon>
        <taxon>Hexacorallia</taxon>
        <taxon>Scleractinia</taxon>
        <taxon>Astrocoeniina</taxon>
        <taxon>Pocilloporidae</taxon>
        <taxon>Stylophora</taxon>
    </lineage>
</organism>
<feature type="transmembrane region" description="Helical" evidence="8">
    <location>
        <begin position="756"/>
        <end position="776"/>
    </location>
</feature>
<dbReference type="GO" id="GO:0005886">
    <property type="term" value="C:plasma membrane"/>
    <property type="evidence" value="ECO:0007669"/>
    <property type="project" value="UniProtKB-SubCell"/>
</dbReference>
<feature type="domain" description="PDZ" evidence="10">
    <location>
        <begin position="263"/>
        <end position="313"/>
    </location>
</feature>
<keyword evidence="3" id="KW-1003">Cell membrane</keyword>
<evidence type="ECO:0000256" key="6">
    <source>
        <dbReference type="ARBA" id="ARBA00023136"/>
    </source>
</evidence>
<dbReference type="OrthoDB" id="296386at2759"/>
<evidence type="ECO:0000256" key="3">
    <source>
        <dbReference type="ARBA" id="ARBA00022475"/>
    </source>
</evidence>
<feature type="transmembrane region" description="Helical" evidence="8">
    <location>
        <begin position="920"/>
        <end position="943"/>
    </location>
</feature>
<comment type="caution">
    <text evidence="11">The sequence shown here is derived from an EMBL/GenBank/DDBJ whole genome shotgun (WGS) entry which is preliminary data.</text>
</comment>
<dbReference type="Pfam" id="PF04547">
    <property type="entry name" value="Anoctamin"/>
    <property type="match status" value="1"/>
</dbReference>
<dbReference type="SUPFAM" id="SSF50156">
    <property type="entry name" value="PDZ domain-like"/>
    <property type="match status" value="3"/>
</dbReference>
<dbReference type="Proteomes" id="UP000225706">
    <property type="component" value="Unassembled WGS sequence"/>
</dbReference>
<proteinExistence type="inferred from homology"/>
<evidence type="ECO:0000313" key="12">
    <source>
        <dbReference type="Proteomes" id="UP000225706"/>
    </source>
</evidence>
<dbReference type="CDD" id="cd00136">
    <property type="entry name" value="PDZ_canonical"/>
    <property type="match status" value="2"/>
</dbReference>
<evidence type="ECO:0000256" key="8">
    <source>
        <dbReference type="RuleBase" id="RU280814"/>
    </source>
</evidence>
<dbReference type="PROSITE" id="PS50106">
    <property type="entry name" value="PDZ"/>
    <property type="match status" value="3"/>
</dbReference>
<feature type="transmembrane region" description="Helical" evidence="8">
    <location>
        <begin position="588"/>
        <end position="608"/>
    </location>
</feature>
<gene>
    <name evidence="11" type="primary">Ano7</name>
    <name evidence="11" type="ORF">AWC38_SpisGene8354</name>
</gene>
<feature type="transmembrane region" description="Helical" evidence="8">
    <location>
        <begin position="719"/>
        <end position="744"/>
    </location>
</feature>
<feature type="compositionally biased region" description="Low complexity" evidence="9">
    <location>
        <begin position="10"/>
        <end position="27"/>
    </location>
</feature>
<evidence type="ECO:0000259" key="10">
    <source>
        <dbReference type="PROSITE" id="PS50106"/>
    </source>
</evidence>
<evidence type="ECO:0000256" key="7">
    <source>
        <dbReference type="ARBA" id="ARBA00023180"/>
    </source>
</evidence>
<comment type="subcellular location">
    <subcellularLocation>
        <location evidence="1">Cell membrane</location>
        <topology evidence="1">Multi-pass membrane protein</topology>
    </subcellularLocation>
    <subcellularLocation>
        <location evidence="8">Membrane</location>
        <topology evidence="8">Multi-pass membrane protein</topology>
    </subcellularLocation>
</comment>
<feature type="transmembrane region" description="Helical" evidence="8">
    <location>
        <begin position="1050"/>
        <end position="1076"/>
    </location>
</feature>
<dbReference type="Pfam" id="PF00595">
    <property type="entry name" value="PDZ"/>
    <property type="match status" value="3"/>
</dbReference>
<dbReference type="InterPro" id="IPR036034">
    <property type="entry name" value="PDZ_sf"/>
</dbReference>
<dbReference type="GO" id="GO:0046983">
    <property type="term" value="F:protein dimerization activity"/>
    <property type="evidence" value="ECO:0007669"/>
    <property type="project" value="InterPro"/>
</dbReference>
<evidence type="ECO:0000256" key="5">
    <source>
        <dbReference type="ARBA" id="ARBA00022989"/>
    </source>
</evidence>
<comment type="caution">
    <text evidence="8">Lacks conserved residue(s) required for the propagation of feature annotation.</text>
</comment>
<dbReference type="EMBL" id="LSMT01000114">
    <property type="protein sequence ID" value="PFX26950.1"/>
    <property type="molecule type" value="Genomic_DNA"/>
</dbReference>
<evidence type="ECO:0000256" key="1">
    <source>
        <dbReference type="ARBA" id="ARBA00004651"/>
    </source>
</evidence>
<dbReference type="InterPro" id="IPR049452">
    <property type="entry name" value="Anoctamin_TM"/>
</dbReference>
<keyword evidence="5 8" id="KW-1133">Transmembrane helix</keyword>
<feature type="domain" description="PDZ" evidence="10">
    <location>
        <begin position="38"/>
        <end position="125"/>
    </location>
</feature>
<dbReference type="InterPro" id="IPR001478">
    <property type="entry name" value="PDZ"/>
</dbReference>
<feature type="transmembrane region" description="Helical" evidence="8">
    <location>
        <begin position="971"/>
        <end position="995"/>
    </location>
</feature>
<evidence type="ECO:0000256" key="9">
    <source>
        <dbReference type="SAM" id="MobiDB-lite"/>
    </source>
</evidence>
<dbReference type="InterPro" id="IPR032394">
    <property type="entry name" value="Anoct_dimer"/>
</dbReference>
<dbReference type="SMART" id="SM00228">
    <property type="entry name" value="PDZ"/>
    <property type="match status" value="3"/>
</dbReference>
<dbReference type="PANTHER" id="PTHR12308">
    <property type="entry name" value="ANOCTAMIN"/>
    <property type="match status" value="1"/>
</dbReference>
<feature type="transmembrane region" description="Helical" evidence="8">
    <location>
        <begin position="803"/>
        <end position="824"/>
    </location>
</feature>
<dbReference type="InterPro" id="IPR007632">
    <property type="entry name" value="Anoctamin"/>
</dbReference>
<evidence type="ECO:0000313" key="11">
    <source>
        <dbReference type="EMBL" id="PFX26950.1"/>
    </source>
</evidence>
<feature type="region of interest" description="Disordered" evidence="9">
    <location>
        <begin position="1"/>
        <end position="35"/>
    </location>
</feature>
<keyword evidence="7" id="KW-0325">Glycoprotein</keyword>
<comment type="similarity">
    <text evidence="2 8">Belongs to the anoctamin family.</text>
</comment>
<dbReference type="Gene3D" id="2.30.42.10">
    <property type="match status" value="3"/>
</dbReference>
<name>A0A2B4SDQ5_STYPI</name>
<dbReference type="PANTHER" id="PTHR12308:SF84">
    <property type="entry name" value="ANOCTAMIN"/>
    <property type="match status" value="1"/>
</dbReference>
<keyword evidence="4 8" id="KW-0812">Transmembrane</keyword>
<dbReference type="GO" id="GO:0005254">
    <property type="term" value="F:chloride channel activity"/>
    <property type="evidence" value="ECO:0007669"/>
    <property type="project" value="TreeGrafter"/>
</dbReference>
<keyword evidence="12" id="KW-1185">Reference proteome</keyword>
<sequence>MADEELVPLAEEPGSPAAEESAAEPESTNPDEPMETLTVSLNKKKGGYGFNIKGGRDKPFREGDPSIYITRLRPGATAEKDGRLAPGDKILEINGKDVSDVPHSEALDLVRKTKGGKLTLVVHKRAIKFTEGEDGDDGLGVMSIQLHKEKKGRGLGFNIRGGRDSPYVPEDPSIFVTRINSEGAAASDGRLNVGDKLIEINNVNVEDTTIDRAINLIQSKKRLLLLVEKKALQQVVKTVREGAVDSVRGVENVIELYKDPEYGGSADRDSRLKIGDRLLEINGVDVRSVPQDAAVQLVQRSLDKVTLLVEKDAEQLFKNSEFYSLSDFDEIDMSGEAGCFFRDQKRRIDFVLAYEEFDDEPASKETLRYRRRYMKNLQKSQLEFEEEQSPTKKGHLHFIKVHVPWEVMLFYAEELNFKGPLKARTDEKINWSERILKKFHLPNMFKDDVPDQPPDYFTAAFQANKLNRFVGSDNPETYFKDTERTRVANEILETAVYGSRNKGEIGISRLVEEGVFTAAYPLHVGPAELPSDWNKTPDGPEERTLNQRQILKEYWARWGKWLKYQPLDHVREYFGEKIGIYFGWLGQYTAWLIPPSFVGLLVFLYGYLTIDSAQNTALDICNSPNWTYVMCPLCEEELGCKPWDLKTSCSRARSSYLFDNPATVGYALFVSFWGFEEEEERPRPTFAALAPAVERNPVTGLLEPHFPEEKRFPRIVSGIAIVICMVSLVVLFMVGVIVYKLLVIHPLYENPDFQQYAATIVSVTGSIMNLIIIMILSKVYEKLAYVLNHWEMHRTQTEYEDNLTFKVFVFQFMNFFSSIFYIAFFKGKLVGYPGNYTKVFGLRTEQCSPGGCLMELAQQLSIIMVGKQVIGNVQEVLVPEIKKFMKKRKMGVTGNEVKPRWELDYDLLENEGLFGEYLEMVIQFGFITIFVAAFPLAPFFALANNIFEIRIDSDKMVCDLRRPVAHRAQDIGIWFSMLSAIAKMAVISNAFLIAFTSQFLPKLLYRASISPDGSLQGYTNYSLAWAPPNSTSVPCRYIEFNNPDGSASKFYWHLVTLKLGFVILFEHFVFSISWLIDMLVPDIPAGLDQSIKREAYQAKQIMSDHHGLMGGLPSSDDYMLELET</sequence>
<protein>
    <recommendedName>
        <fullName evidence="8">Anoctamin</fullName>
    </recommendedName>
</protein>
<evidence type="ECO:0000256" key="2">
    <source>
        <dbReference type="ARBA" id="ARBA00009671"/>
    </source>
</evidence>
<evidence type="ECO:0000256" key="4">
    <source>
        <dbReference type="ARBA" id="ARBA00022692"/>
    </source>
</evidence>
<reference evidence="12" key="1">
    <citation type="journal article" date="2017" name="bioRxiv">
        <title>Comparative analysis of the genomes of Stylophora pistillata and Acropora digitifera provides evidence for extensive differences between species of corals.</title>
        <authorList>
            <person name="Voolstra C.R."/>
            <person name="Li Y."/>
            <person name="Liew Y.J."/>
            <person name="Baumgarten S."/>
            <person name="Zoccola D."/>
            <person name="Flot J.-F."/>
            <person name="Tambutte S."/>
            <person name="Allemand D."/>
            <person name="Aranda M."/>
        </authorList>
    </citation>
    <scope>NUCLEOTIDE SEQUENCE [LARGE SCALE GENOMIC DNA]</scope>
</reference>
<dbReference type="Pfam" id="PF16178">
    <property type="entry name" value="Anoct_dimer"/>
    <property type="match status" value="1"/>
</dbReference>
<accession>A0A2B4SDQ5</accession>
<keyword evidence="6 8" id="KW-0472">Membrane</keyword>
<dbReference type="AlphaFoldDB" id="A0A2B4SDQ5"/>